<evidence type="ECO:0000256" key="7">
    <source>
        <dbReference type="ARBA" id="ARBA00022840"/>
    </source>
</evidence>
<keyword evidence="5" id="KW-0671">Queuosine biosynthesis</keyword>
<evidence type="ECO:0000256" key="2">
    <source>
        <dbReference type="ARBA" id="ARBA00022598"/>
    </source>
</evidence>
<dbReference type="KEGG" id="sacz:AOT14_05420"/>
<name>A0A0S1AW62_9GAMM</name>
<evidence type="ECO:0000256" key="4">
    <source>
        <dbReference type="ARBA" id="ARBA00022741"/>
    </source>
</evidence>
<accession>A0A0S1AW62</accession>
<keyword evidence="4" id="KW-0547">Nucleotide-binding</keyword>
<dbReference type="PANTHER" id="PTHR42914">
    <property type="entry name" value="7-CYANO-7-DEAZAGUANINE SYNTHASE"/>
    <property type="match status" value="1"/>
</dbReference>
<dbReference type="InterPro" id="IPR018317">
    <property type="entry name" value="QueC"/>
</dbReference>
<comment type="similarity">
    <text evidence="8">Belongs to the QueC family.</text>
</comment>
<dbReference type="SUPFAM" id="SSF52402">
    <property type="entry name" value="Adenine nucleotide alpha hydrolases-like"/>
    <property type="match status" value="1"/>
</dbReference>
<keyword evidence="7" id="KW-0067">ATP-binding</keyword>
<dbReference type="GO" id="GO:0005524">
    <property type="term" value="F:ATP binding"/>
    <property type="evidence" value="ECO:0007669"/>
    <property type="project" value="UniProtKB-KW"/>
</dbReference>
<gene>
    <name evidence="11" type="ORF">AOT14_05420</name>
</gene>
<dbReference type="PATRIC" id="fig|128780.6.peg.552"/>
<dbReference type="EC" id="6.3.4.20" evidence="9"/>
<dbReference type="GO" id="GO:0008616">
    <property type="term" value="P:tRNA queuosine(34) biosynthetic process"/>
    <property type="evidence" value="ECO:0007669"/>
    <property type="project" value="UniProtKB-KW"/>
</dbReference>
<dbReference type="GO" id="GO:0016874">
    <property type="term" value="F:ligase activity"/>
    <property type="evidence" value="ECO:0007669"/>
    <property type="project" value="UniProtKB-KW"/>
</dbReference>
<dbReference type="Pfam" id="PF06508">
    <property type="entry name" value="QueC"/>
    <property type="match status" value="1"/>
</dbReference>
<dbReference type="GO" id="GO:0046872">
    <property type="term" value="F:metal ion binding"/>
    <property type="evidence" value="ECO:0007669"/>
    <property type="project" value="UniProtKB-KW"/>
</dbReference>
<reference evidence="11 12" key="1">
    <citation type="journal article" date="2015" name="Genome Announc.">
        <title>Complete Genome Sequencing of Stenotrophomonas acidaminiphila ZAC14D2_NAIMI4_2, a Multidrug-Resistant Strain Isolated from Sediments of a Polluted River in Mexico, Uncovers New Antibiotic Resistance Genes and a Novel Class-II Lasso Peptide Biosynthesis Gene Cluster.</title>
        <authorList>
            <person name="Vinuesa P."/>
            <person name="Ochoa-Sanchez L.E."/>
        </authorList>
    </citation>
    <scope>NUCLEOTIDE SEQUENCE [LARGE SCALE GENOMIC DNA]</scope>
    <source>
        <strain evidence="11 12">ZAC14D2_NAIMI4_2</strain>
    </source>
</reference>
<evidence type="ECO:0000256" key="10">
    <source>
        <dbReference type="ARBA" id="ARBA00047890"/>
    </source>
</evidence>
<organism evidence="11 12">
    <name type="scientific">Stenotrophomonas acidaminiphila</name>
    <dbReference type="NCBI Taxonomy" id="128780"/>
    <lineage>
        <taxon>Bacteria</taxon>
        <taxon>Pseudomonadati</taxon>
        <taxon>Pseudomonadota</taxon>
        <taxon>Gammaproteobacteria</taxon>
        <taxon>Lysobacterales</taxon>
        <taxon>Lysobacteraceae</taxon>
        <taxon>Stenotrophomonas</taxon>
    </lineage>
</organism>
<protein>
    <recommendedName>
        <fullName evidence="9">7-cyano-7-deazaguanine synthase</fullName>
        <ecNumber evidence="9">6.3.4.20</ecNumber>
    </recommendedName>
</protein>
<evidence type="ECO:0000256" key="1">
    <source>
        <dbReference type="ARBA" id="ARBA00005061"/>
    </source>
</evidence>
<evidence type="ECO:0000256" key="8">
    <source>
        <dbReference type="ARBA" id="ARBA00037993"/>
    </source>
</evidence>
<evidence type="ECO:0000313" key="12">
    <source>
        <dbReference type="Proteomes" id="UP000061010"/>
    </source>
</evidence>
<keyword evidence="3" id="KW-0479">Metal-binding</keyword>
<dbReference type="InterPro" id="IPR014729">
    <property type="entry name" value="Rossmann-like_a/b/a_fold"/>
</dbReference>
<evidence type="ECO:0000256" key="5">
    <source>
        <dbReference type="ARBA" id="ARBA00022785"/>
    </source>
</evidence>
<evidence type="ECO:0000256" key="6">
    <source>
        <dbReference type="ARBA" id="ARBA00022833"/>
    </source>
</evidence>
<dbReference type="EMBL" id="CP012900">
    <property type="protein sequence ID" value="ALJ26987.1"/>
    <property type="molecule type" value="Genomic_DNA"/>
</dbReference>
<dbReference type="AlphaFoldDB" id="A0A0S1AW62"/>
<keyword evidence="12" id="KW-1185">Reference proteome</keyword>
<evidence type="ECO:0000256" key="3">
    <source>
        <dbReference type="ARBA" id="ARBA00022723"/>
    </source>
</evidence>
<keyword evidence="2" id="KW-0436">Ligase</keyword>
<comment type="pathway">
    <text evidence="1">Purine metabolism; 7-cyano-7-deazaguanine biosynthesis.</text>
</comment>
<sequence>MRQALLLSGGMDSISVAWWLRPALALTIDYGQLAATAEIQAARAVCLQLEIPHEVITVDCRALGSGDMAGQPADALAPASDWWPYRNQLLITLAGMRAVSRGAEALLVGAVASDGTHQDGTPAFMAAMDQVMRVQEGGLTVRAPAIGLTTVELVQQSGIPRSLLAWAHSCHRSHVACGQCRGCNKYFEVWRELGDDVDSAA</sequence>
<evidence type="ECO:0000313" key="11">
    <source>
        <dbReference type="EMBL" id="ALJ26987.1"/>
    </source>
</evidence>
<comment type="catalytic activity">
    <reaction evidence="10">
        <text>7-carboxy-7-carbaguanine + NH4(+) + 2 ATP = 7-cyano-7-carbaguanine + 2 AMP + 2 diphosphate + 2 H(+)</text>
        <dbReference type="Rhea" id="RHEA:27982"/>
        <dbReference type="ChEBI" id="CHEBI:15378"/>
        <dbReference type="ChEBI" id="CHEBI:28938"/>
        <dbReference type="ChEBI" id="CHEBI:30616"/>
        <dbReference type="ChEBI" id="CHEBI:33019"/>
        <dbReference type="ChEBI" id="CHEBI:45075"/>
        <dbReference type="ChEBI" id="CHEBI:61036"/>
        <dbReference type="ChEBI" id="CHEBI:456215"/>
        <dbReference type="EC" id="6.3.4.20"/>
    </reaction>
</comment>
<evidence type="ECO:0000256" key="9">
    <source>
        <dbReference type="ARBA" id="ARBA00039149"/>
    </source>
</evidence>
<dbReference type="OrthoDB" id="1426978at2"/>
<dbReference type="PANTHER" id="PTHR42914:SF1">
    <property type="entry name" value="7-CYANO-7-DEAZAGUANINE SYNTHASE"/>
    <property type="match status" value="1"/>
</dbReference>
<proteinExistence type="inferred from homology"/>
<dbReference type="Gene3D" id="3.40.50.620">
    <property type="entry name" value="HUPs"/>
    <property type="match status" value="1"/>
</dbReference>
<keyword evidence="6" id="KW-0862">Zinc</keyword>
<dbReference type="Proteomes" id="UP000061010">
    <property type="component" value="Chromosome"/>
</dbReference>